<name>A0ACD5UH67_AVESA</name>
<dbReference type="EnsemblPlants" id="AVESA.00010b.r2.2AG0246500.1">
    <property type="protein sequence ID" value="AVESA.00010b.r2.2AG0246500.1.CDS"/>
    <property type="gene ID" value="AVESA.00010b.r2.2AG0246500"/>
</dbReference>
<dbReference type="Proteomes" id="UP001732700">
    <property type="component" value="Chromosome 2A"/>
</dbReference>
<evidence type="ECO:0000313" key="2">
    <source>
        <dbReference type="Proteomes" id="UP001732700"/>
    </source>
</evidence>
<organism evidence="1 2">
    <name type="scientific">Avena sativa</name>
    <name type="common">Oat</name>
    <dbReference type="NCBI Taxonomy" id="4498"/>
    <lineage>
        <taxon>Eukaryota</taxon>
        <taxon>Viridiplantae</taxon>
        <taxon>Streptophyta</taxon>
        <taxon>Embryophyta</taxon>
        <taxon>Tracheophyta</taxon>
        <taxon>Spermatophyta</taxon>
        <taxon>Magnoliopsida</taxon>
        <taxon>Liliopsida</taxon>
        <taxon>Poales</taxon>
        <taxon>Poaceae</taxon>
        <taxon>BOP clade</taxon>
        <taxon>Pooideae</taxon>
        <taxon>Poodae</taxon>
        <taxon>Poeae</taxon>
        <taxon>Poeae Chloroplast Group 1 (Aveneae type)</taxon>
        <taxon>Aveninae</taxon>
        <taxon>Avena</taxon>
    </lineage>
</organism>
<accession>A0ACD5UH67</accession>
<reference evidence="1" key="1">
    <citation type="submission" date="2021-05" db="EMBL/GenBank/DDBJ databases">
        <authorList>
            <person name="Scholz U."/>
            <person name="Mascher M."/>
            <person name="Fiebig A."/>
        </authorList>
    </citation>
    <scope>NUCLEOTIDE SEQUENCE [LARGE SCALE GENOMIC DNA]</scope>
</reference>
<protein>
    <submittedName>
        <fullName evidence="1">Uncharacterized protein</fullName>
    </submittedName>
</protein>
<sequence length="168" mass="18575">MAAGGWAAFRPYVKHSICGTLIGVTVSDQYISLAAVKGPSMQPTLGDRTGEYALVERSCLARYDFSHGQVVTFRLPADHRTTLVSRLIGLPGDWISVPETGEIRMIPEGHCWVEGDNGTASWDSRHFGPVPLGLVRGRVTHVVWPPHKIGRVDKRMPEGRVMPQQRHL</sequence>
<reference evidence="1" key="2">
    <citation type="submission" date="2025-09" db="UniProtKB">
        <authorList>
            <consortium name="EnsemblPlants"/>
        </authorList>
    </citation>
    <scope>IDENTIFICATION</scope>
</reference>
<proteinExistence type="predicted"/>
<keyword evidence="2" id="KW-1185">Reference proteome</keyword>
<evidence type="ECO:0000313" key="1">
    <source>
        <dbReference type="EnsemblPlants" id="AVESA.00010b.r2.2AG0246500.1.CDS"/>
    </source>
</evidence>